<accession>A0A2I0B4N5</accession>
<name>A0A2I0B4N5_9ASPA</name>
<dbReference type="EMBL" id="KZ451915">
    <property type="protein sequence ID" value="PKA62758.1"/>
    <property type="molecule type" value="Genomic_DNA"/>
</dbReference>
<organism evidence="1 2">
    <name type="scientific">Apostasia shenzhenica</name>
    <dbReference type="NCBI Taxonomy" id="1088818"/>
    <lineage>
        <taxon>Eukaryota</taxon>
        <taxon>Viridiplantae</taxon>
        <taxon>Streptophyta</taxon>
        <taxon>Embryophyta</taxon>
        <taxon>Tracheophyta</taxon>
        <taxon>Spermatophyta</taxon>
        <taxon>Magnoliopsida</taxon>
        <taxon>Liliopsida</taxon>
        <taxon>Asparagales</taxon>
        <taxon>Orchidaceae</taxon>
        <taxon>Apostasioideae</taxon>
        <taxon>Apostasia</taxon>
    </lineage>
</organism>
<reference evidence="1 2" key="1">
    <citation type="journal article" date="2017" name="Nature">
        <title>The Apostasia genome and the evolution of orchids.</title>
        <authorList>
            <person name="Zhang G.Q."/>
            <person name="Liu K.W."/>
            <person name="Li Z."/>
            <person name="Lohaus R."/>
            <person name="Hsiao Y.Y."/>
            <person name="Niu S.C."/>
            <person name="Wang J.Y."/>
            <person name="Lin Y.C."/>
            <person name="Xu Q."/>
            <person name="Chen L.J."/>
            <person name="Yoshida K."/>
            <person name="Fujiwara S."/>
            <person name="Wang Z.W."/>
            <person name="Zhang Y.Q."/>
            <person name="Mitsuda N."/>
            <person name="Wang M."/>
            <person name="Liu G.H."/>
            <person name="Pecoraro L."/>
            <person name="Huang H.X."/>
            <person name="Xiao X.J."/>
            <person name="Lin M."/>
            <person name="Wu X.Y."/>
            <person name="Wu W.L."/>
            <person name="Chen Y.Y."/>
            <person name="Chang S.B."/>
            <person name="Sakamoto S."/>
            <person name="Ohme-Takagi M."/>
            <person name="Yagi M."/>
            <person name="Zeng S.J."/>
            <person name="Shen C.Y."/>
            <person name="Yeh C.M."/>
            <person name="Luo Y.B."/>
            <person name="Tsai W.C."/>
            <person name="Van de Peer Y."/>
            <person name="Liu Z.J."/>
        </authorList>
    </citation>
    <scope>NUCLEOTIDE SEQUENCE [LARGE SCALE GENOMIC DNA]</scope>
    <source>
        <strain evidence="2">cv. Shenzhen</strain>
        <tissue evidence="1">Stem</tissue>
    </source>
</reference>
<protein>
    <submittedName>
        <fullName evidence="1">Uncharacterized protein</fullName>
    </submittedName>
</protein>
<sequence length="52" mass="6173">MRAQIDMRPSDIMSQVNAKYNIKISYMKAWDARRKAIKTIFGGRKDSYKNLY</sequence>
<evidence type="ECO:0000313" key="2">
    <source>
        <dbReference type="Proteomes" id="UP000236161"/>
    </source>
</evidence>
<evidence type="ECO:0000313" key="1">
    <source>
        <dbReference type="EMBL" id="PKA62758.1"/>
    </source>
</evidence>
<proteinExistence type="predicted"/>
<dbReference type="OrthoDB" id="1852000at2759"/>
<gene>
    <name evidence="1" type="ORF">AXF42_Ash018966</name>
</gene>
<dbReference type="AlphaFoldDB" id="A0A2I0B4N5"/>
<keyword evidence="2" id="KW-1185">Reference proteome</keyword>
<dbReference type="Proteomes" id="UP000236161">
    <property type="component" value="Unassembled WGS sequence"/>
</dbReference>